<dbReference type="EMBL" id="SMFQ01000005">
    <property type="protein sequence ID" value="TCJ83046.1"/>
    <property type="molecule type" value="Genomic_DNA"/>
</dbReference>
<evidence type="ECO:0000259" key="1">
    <source>
        <dbReference type="SMART" id="SM00382"/>
    </source>
</evidence>
<dbReference type="SUPFAM" id="SSF52540">
    <property type="entry name" value="P-loop containing nucleoside triphosphate hydrolases"/>
    <property type="match status" value="1"/>
</dbReference>
<dbReference type="AlphaFoldDB" id="A0A4R1EP35"/>
<proteinExistence type="predicted"/>
<dbReference type="PANTHER" id="PTHR42759:SF1">
    <property type="entry name" value="MAGNESIUM-CHELATASE SUBUNIT CHLD"/>
    <property type="match status" value="1"/>
</dbReference>
<dbReference type="Gene3D" id="3.40.50.300">
    <property type="entry name" value="P-loop containing nucleotide triphosphate hydrolases"/>
    <property type="match status" value="1"/>
</dbReference>
<protein>
    <submittedName>
        <fullName evidence="2">MoxR-like ATPase</fullName>
    </submittedName>
</protein>
<keyword evidence="3" id="KW-1185">Reference proteome</keyword>
<evidence type="ECO:0000313" key="3">
    <source>
        <dbReference type="Proteomes" id="UP000294887"/>
    </source>
</evidence>
<accession>A0A4R1EP35</accession>
<name>A0A4R1EP35_9GAMM</name>
<comment type="caution">
    <text evidence="2">The sequence shown here is derived from an EMBL/GenBank/DDBJ whole genome shotgun (WGS) entry which is preliminary data.</text>
</comment>
<dbReference type="GO" id="GO:0016887">
    <property type="term" value="F:ATP hydrolysis activity"/>
    <property type="evidence" value="ECO:0007669"/>
    <property type="project" value="InterPro"/>
</dbReference>
<dbReference type="CDD" id="cd00009">
    <property type="entry name" value="AAA"/>
    <property type="match status" value="1"/>
</dbReference>
<gene>
    <name evidence="2" type="ORF">EV695_3784</name>
</gene>
<dbReference type="OrthoDB" id="9783370at2"/>
<dbReference type="GO" id="GO:0005524">
    <property type="term" value="F:ATP binding"/>
    <property type="evidence" value="ECO:0007669"/>
    <property type="project" value="InterPro"/>
</dbReference>
<dbReference type="SMART" id="SM00382">
    <property type="entry name" value="AAA"/>
    <property type="match status" value="1"/>
</dbReference>
<dbReference type="InterPro" id="IPR003593">
    <property type="entry name" value="AAA+_ATPase"/>
</dbReference>
<reference evidence="2 3" key="1">
    <citation type="submission" date="2019-03" db="EMBL/GenBank/DDBJ databases">
        <title>Genomic Encyclopedia of Type Strains, Phase IV (KMG-IV): sequencing the most valuable type-strain genomes for metagenomic binning, comparative biology and taxonomic classification.</title>
        <authorList>
            <person name="Goeker M."/>
        </authorList>
    </citation>
    <scope>NUCLEOTIDE SEQUENCE [LARGE SCALE GENOMIC DNA]</scope>
    <source>
        <strain evidence="2 3">DSM 24830</strain>
    </source>
</reference>
<dbReference type="RefSeq" id="WP_131907534.1">
    <property type="nucleotide sequence ID" value="NZ_BAAAFU010000007.1"/>
</dbReference>
<sequence length="295" mass="33609">MSKTNKINEFQSQLTDVGYICERSLASSLVLMKSLQRPILLEGEAGVGKTEISRALSEVFDCKLIRLQCYEGLDVNTAVYEWNYQRQMLAVKLLEQSEEQIDKTEQEIFSKKYLLERPLLKAITQQKPPVLLIDEIDRADEEFEAYLLEVLSDFQISIPELGTIEATSKPYVILTSNGTRELSDALRRRCLYHYVDYPDFARELRIVNTRVPDIGLQLSRQVVGFVQNLRRIDLQKNPGVAETLDWAASLLSLDVSSLDDDIEAIKDSLVCLLKTREDSEALGSMEIERLVAKVI</sequence>
<dbReference type="InterPro" id="IPR011704">
    <property type="entry name" value="ATPase_dyneun-rel_AAA"/>
</dbReference>
<dbReference type="Proteomes" id="UP000294887">
    <property type="component" value="Unassembled WGS sequence"/>
</dbReference>
<dbReference type="InterPro" id="IPR050764">
    <property type="entry name" value="CbbQ/NirQ/NorQ/GpvN"/>
</dbReference>
<evidence type="ECO:0000313" key="2">
    <source>
        <dbReference type="EMBL" id="TCJ83046.1"/>
    </source>
</evidence>
<dbReference type="PANTHER" id="PTHR42759">
    <property type="entry name" value="MOXR FAMILY PROTEIN"/>
    <property type="match status" value="1"/>
</dbReference>
<feature type="domain" description="AAA+ ATPase" evidence="1">
    <location>
        <begin position="35"/>
        <end position="196"/>
    </location>
</feature>
<organism evidence="2 3">
    <name type="scientific">Cocleimonas flava</name>
    <dbReference type="NCBI Taxonomy" id="634765"/>
    <lineage>
        <taxon>Bacteria</taxon>
        <taxon>Pseudomonadati</taxon>
        <taxon>Pseudomonadota</taxon>
        <taxon>Gammaproteobacteria</taxon>
        <taxon>Thiotrichales</taxon>
        <taxon>Thiotrichaceae</taxon>
        <taxon>Cocleimonas</taxon>
    </lineage>
</organism>
<dbReference type="InterPro" id="IPR027417">
    <property type="entry name" value="P-loop_NTPase"/>
</dbReference>
<dbReference type="Pfam" id="PF07728">
    <property type="entry name" value="AAA_5"/>
    <property type="match status" value="1"/>
</dbReference>